<dbReference type="InterPro" id="IPR000477">
    <property type="entry name" value="RT_dom"/>
</dbReference>
<dbReference type="PROSITE" id="PS50089">
    <property type="entry name" value="ZF_RING_2"/>
    <property type="match status" value="1"/>
</dbReference>
<evidence type="ECO:0000256" key="5">
    <source>
        <dbReference type="ARBA" id="ARBA00022833"/>
    </source>
</evidence>
<evidence type="ECO:0000256" key="6">
    <source>
        <dbReference type="PROSITE-ProRule" id="PRU00175"/>
    </source>
</evidence>
<reference evidence="9" key="1">
    <citation type="submission" date="2023-07" db="EMBL/GenBank/DDBJ databases">
        <authorList>
            <person name="Stuckert A."/>
        </authorList>
    </citation>
    <scope>NUCLEOTIDE SEQUENCE</scope>
</reference>
<dbReference type="Gene3D" id="3.30.40.10">
    <property type="entry name" value="Zinc/RING finger domain, C3HC4 (zinc finger)"/>
    <property type="match status" value="1"/>
</dbReference>
<evidence type="ECO:0000256" key="4">
    <source>
        <dbReference type="ARBA" id="ARBA00022771"/>
    </source>
</evidence>
<dbReference type="Pfam" id="PF21324">
    <property type="entry name" value="SHPRH_helical-2nd"/>
    <property type="match status" value="1"/>
</dbReference>
<dbReference type="SUPFAM" id="SSF56672">
    <property type="entry name" value="DNA/RNA polymerases"/>
    <property type="match status" value="1"/>
</dbReference>
<feature type="domain" description="RING-type" evidence="7">
    <location>
        <begin position="574"/>
        <end position="620"/>
    </location>
</feature>
<sequence length="656" mass="74300">MGVAVRVRRLLASYDDVLLLSSYHGSGAGDAHRTRTAAGPPLGEYNITCFSYLSGDIGGLSTVLQNAVDKPPMLGASWFTKIDLRGAYNLVRIRRGDEWKTAFNTPEGHFEYLVMPFGLANAPSVFQSFMHDIFREYLDKFLIVYLDDILIFSDDSESHVKQVEVDASEIGAGAVLSQRGEYPMAAELYREVLRSSEEHKEKLKTDSLQIKELKQHYMIKSNAEVSEAHQALQPVLQNLRELQRKSVFNHTFMHLRFRDCRGLQYIVTTEMEEVRKCQKQVREAVKNLEGPPSQEVIQTASICHLRVGRLPLHICVFCKADELFTDYESKLFSHTVKGQTAIFEEMIEEENGLVDDRLPRTSRGLWAASELERSLKAILSFARSHRMEPWLTDEGTCFMELFEAWKKEYKLLHEYWMVLRNHVSAIDEISMATQRLRVRLPDEPKPNPPVLHIIEPHEVEQNRVKLLNDKAVAKSQLQKKLGQLLYLTNLEKSQDKTSGGVNPEPCPICAKNLGKQLLALTVRVGRKAEHSGDVTAALYGRRLHSAGKLTPGDATDTGIEDIAGSASHMPIQRCQRVIQRRNKWAVLTCGHCFCNECVAIIIDQYSVGTRRSAIKCAICRQTTSHKEISYVFTSEAANEEKDIPVKVVYKMACFTI</sequence>
<protein>
    <recommendedName>
        <fullName evidence="2">ribonuclease H</fullName>
        <ecNumber evidence="2">3.1.26.4</ecNumber>
    </recommendedName>
</protein>
<dbReference type="PANTHER" id="PTHR45865">
    <property type="entry name" value="E3 UBIQUITIN-PROTEIN LIGASE SHPRH FAMILY MEMBER"/>
    <property type="match status" value="1"/>
</dbReference>
<comment type="similarity">
    <text evidence="1">Belongs to the beta type-B retroviral polymerase family. HERV class-II K(HML-2) pol subfamily.</text>
</comment>
<dbReference type="Gene3D" id="3.30.70.270">
    <property type="match status" value="1"/>
</dbReference>
<accession>A0ABN9LZE5</accession>
<evidence type="ECO:0000256" key="3">
    <source>
        <dbReference type="ARBA" id="ARBA00022723"/>
    </source>
</evidence>
<dbReference type="PROSITE" id="PS50878">
    <property type="entry name" value="RT_POL"/>
    <property type="match status" value="1"/>
</dbReference>
<organism evidence="9 10">
    <name type="scientific">Ranitomeya imitator</name>
    <name type="common">mimic poison frog</name>
    <dbReference type="NCBI Taxonomy" id="111125"/>
    <lineage>
        <taxon>Eukaryota</taxon>
        <taxon>Metazoa</taxon>
        <taxon>Chordata</taxon>
        <taxon>Craniata</taxon>
        <taxon>Vertebrata</taxon>
        <taxon>Euteleostomi</taxon>
        <taxon>Amphibia</taxon>
        <taxon>Batrachia</taxon>
        <taxon>Anura</taxon>
        <taxon>Neobatrachia</taxon>
        <taxon>Hyloidea</taxon>
        <taxon>Dendrobatidae</taxon>
        <taxon>Dendrobatinae</taxon>
        <taxon>Ranitomeya</taxon>
    </lineage>
</organism>
<proteinExistence type="inferred from homology"/>
<dbReference type="Pfam" id="PF00078">
    <property type="entry name" value="RVT_1"/>
    <property type="match status" value="1"/>
</dbReference>
<dbReference type="EC" id="3.1.26.4" evidence="2"/>
<evidence type="ECO:0000313" key="10">
    <source>
        <dbReference type="Proteomes" id="UP001176940"/>
    </source>
</evidence>
<evidence type="ECO:0000313" key="9">
    <source>
        <dbReference type="EMBL" id="CAJ0949878.1"/>
    </source>
</evidence>
<gene>
    <name evidence="9" type="ORF">RIMI_LOCUS12790692</name>
</gene>
<name>A0ABN9LZE5_9NEOB</name>
<keyword evidence="10" id="KW-1185">Reference proteome</keyword>
<dbReference type="InterPro" id="IPR017907">
    <property type="entry name" value="Znf_RING_CS"/>
</dbReference>
<evidence type="ECO:0000259" key="8">
    <source>
        <dbReference type="PROSITE" id="PS50878"/>
    </source>
</evidence>
<dbReference type="PANTHER" id="PTHR45865:SF1">
    <property type="entry name" value="E3 UBIQUITIN-PROTEIN LIGASE SHPRH"/>
    <property type="match status" value="1"/>
</dbReference>
<dbReference type="InterPro" id="IPR048695">
    <property type="entry name" value="SHPRH_helical_2nd"/>
</dbReference>
<evidence type="ECO:0000256" key="1">
    <source>
        <dbReference type="ARBA" id="ARBA00010879"/>
    </source>
</evidence>
<dbReference type="InterPro" id="IPR043502">
    <property type="entry name" value="DNA/RNA_pol_sf"/>
</dbReference>
<dbReference type="CDD" id="cd16569">
    <property type="entry name" value="RING-HC_SHPRH-like"/>
    <property type="match status" value="1"/>
</dbReference>
<dbReference type="Proteomes" id="UP001176940">
    <property type="component" value="Unassembled WGS sequence"/>
</dbReference>
<dbReference type="InterPro" id="IPR013083">
    <property type="entry name" value="Znf_RING/FYVE/PHD"/>
</dbReference>
<dbReference type="SUPFAM" id="SSF57850">
    <property type="entry name" value="RING/U-box"/>
    <property type="match status" value="1"/>
</dbReference>
<dbReference type="InterPro" id="IPR043128">
    <property type="entry name" value="Rev_trsase/Diguanyl_cyclase"/>
</dbReference>
<evidence type="ECO:0000259" key="7">
    <source>
        <dbReference type="PROSITE" id="PS50089"/>
    </source>
</evidence>
<keyword evidence="5" id="KW-0862">Zinc</keyword>
<dbReference type="EMBL" id="CAUEEQ010030823">
    <property type="protein sequence ID" value="CAJ0949878.1"/>
    <property type="molecule type" value="Genomic_DNA"/>
</dbReference>
<dbReference type="InterPro" id="IPR052583">
    <property type="entry name" value="ATP-helicase/E3_Ub-Ligase"/>
</dbReference>
<dbReference type="CDD" id="cd01647">
    <property type="entry name" value="RT_LTR"/>
    <property type="match status" value="1"/>
</dbReference>
<evidence type="ECO:0000256" key="2">
    <source>
        <dbReference type="ARBA" id="ARBA00012180"/>
    </source>
</evidence>
<dbReference type="InterPro" id="IPR001841">
    <property type="entry name" value="Znf_RING"/>
</dbReference>
<dbReference type="Gene3D" id="3.10.10.10">
    <property type="entry name" value="HIV Type 1 Reverse Transcriptase, subunit A, domain 1"/>
    <property type="match status" value="1"/>
</dbReference>
<keyword evidence="3" id="KW-0479">Metal-binding</keyword>
<comment type="caution">
    <text evidence="9">The sequence shown here is derived from an EMBL/GenBank/DDBJ whole genome shotgun (WGS) entry which is preliminary data.</text>
</comment>
<keyword evidence="4 6" id="KW-0863">Zinc-finger</keyword>
<dbReference type="PROSITE" id="PS00518">
    <property type="entry name" value="ZF_RING_1"/>
    <property type="match status" value="1"/>
</dbReference>
<feature type="domain" description="Reverse transcriptase" evidence="8">
    <location>
        <begin position="1"/>
        <end position="210"/>
    </location>
</feature>